<sequence>MMPQLILVILLTHHSRNLCAGAFDPGPGNDLTPIVSVTEAQHQAHTGRRHDADDSAHCEGRRCGALYVNMIQRAMALAPANAQGILAVGSFEPLSSARNALEGWVNEAFGSSSAGRLITYATTPSDLLAANLSAYKLLYVPSDNENTDGGITASLHQALGSIRQRIVSFVNNRGGSMIVLTQAGIATDPWAFLPVPLTFTYDDFVDVDTTGLMSQISPQSDSSNLDHSYWHGYWTGPVDWNGLTVMAHKAGECPVASGPNQDCKATGEKTHRTRPLKTRVRAGACGCLLAYKLLPYLCVC</sequence>
<accession>A0A150GY54</accession>
<dbReference type="Proteomes" id="UP000075714">
    <property type="component" value="Unassembled WGS sequence"/>
</dbReference>
<dbReference type="OrthoDB" id="542968at2759"/>
<evidence type="ECO:0000313" key="3">
    <source>
        <dbReference type="Proteomes" id="UP000075714"/>
    </source>
</evidence>
<keyword evidence="3" id="KW-1185">Reference proteome</keyword>
<reference evidence="3" key="1">
    <citation type="journal article" date="2016" name="Nat. Commun.">
        <title>The Gonium pectorale genome demonstrates co-option of cell cycle regulation during the evolution of multicellularity.</title>
        <authorList>
            <person name="Hanschen E.R."/>
            <person name="Marriage T.N."/>
            <person name="Ferris P.J."/>
            <person name="Hamaji T."/>
            <person name="Toyoda A."/>
            <person name="Fujiyama A."/>
            <person name="Neme R."/>
            <person name="Noguchi H."/>
            <person name="Minakuchi Y."/>
            <person name="Suzuki M."/>
            <person name="Kawai-Toyooka H."/>
            <person name="Smith D.R."/>
            <person name="Sparks H."/>
            <person name="Anderson J."/>
            <person name="Bakaric R."/>
            <person name="Luria V."/>
            <person name="Karger A."/>
            <person name="Kirschner M.W."/>
            <person name="Durand P.M."/>
            <person name="Michod R.E."/>
            <person name="Nozaki H."/>
            <person name="Olson B.J."/>
        </authorList>
    </citation>
    <scope>NUCLEOTIDE SEQUENCE [LARGE SCALE GENOMIC DNA]</scope>
    <source>
        <strain evidence="3">NIES-2863</strain>
    </source>
</reference>
<evidence type="ECO:0000313" key="2">
    <source>
        <dbReference type="EMBL" id="KXZ54761.1"/>
    </source>
</evidence>
<proteinExistence type="predicted"/>
<keyword evidence="1" id="KW-0732">Signal</keyword>
<evidence type="ECO:0000256" key="1">
    <source>
        <dbReference type="SAM" id="SignalP"/>
    </source>
</evidence>
<feature type="chain" id="PRO_5007562276" evidence="1">
    <location>
        <begin position="22"/>
        <end position="300"/>
    </location>
</feature>
<protein>
    <submittedName>
        <fullName evidence="2">Uncharacterized protein</fullName>
    </submittedName>
</protein>
<comment type="caution">
    <text evidence="2">The sequence shown here is derived from an EMBL/GenBank/DDBJ whole genome shotgun (WGS) entry which is preliminary data.</text>
</comment>
<name>A0A150GY54_GONPE</name>
<organism evidence="2 3">
    <name type="scientific">Gonium pectorale</name>
    <name type="common">Green alga</name>
    <dbReference type="NCBI Taxonomy" id="33097"/>
    <lineage>
        <taxon>Eukaryota</taxon>
        <taxon>Viridiplantae</taxon>
        <taxon>Chlorophyta</taxon>
        <taxon>core chlorophytes</taxon>
        <taxon>Chlorophyceae</taxon>
        <taxon>CS clade</taxon>
        <taxon>Chlamydomonadales</taxon>
        <taxon>Volvocaceae</taxon>
        <taxon>Gonium</taxon>
    </lineage>
</organism>
<feature type="signal peptide" evidence="1">
    <location>
        <begin position="1"/>
        <end position="21"/>
    </location>
</feature>
<gene>
    <name evidence="2" type="ORF">GPECTOR_4g831</name>
</gene>
<dbReference type="AlphaFoldDB" id="A0A150GY54"/>
<dbReference type="EMBL" id="LSYV01000005">
    <property type="protein sequence ID" value="KXZ54761.1"/>
    <property type="molecule type" value="Genomic_DNA"/>
</dbReference>